<evidence type="ECO:0000313" key="2">
    <source>
        <dbReference type="Proteomes" id="UP001437256"/>
    </source>
</evidence>
<sequence>MVLDTSKPPQNITNDIGEILLGRFNGTDDNEHLDLEHRLAENFSLLSGSVTVEVPDVEPGEDYFIVLLRLAVASPISESLHLRGELIVYRPRIIQASIGARWQRGQTRTVSWDTSDLPQEKENATGTLLLGFPEARDENLDIDHPLADNFPLKKGSVVFTVPKHLERKKGYIIALLGDSGNISGPFAVV</sequence>
<organism evidence="1 2">
    <name type="scientific">Marasmius tenuissimus</name>
    <dbReference type="NCBI Taxonomy" id="585030"/>
    <lineage>
        <taxon>Eukaryota</taxon>
        <taxon>Fungi</taxon>
        <taxon>Dikarya</taxon>
        <taxon>Basidiomycota</taxon>
        <taxon>Agaricomycotina</taxon>
        <taxon>Agaricomycetes</taxon>
        <taxon>Agaricomycetidae</taxon>
        <taxon>Agaricales</taxon>
        <taxon>Marasmiineae</taxon>
        <taxon>Marasmiaceae</taxon>
        <taxon>Marasmius</taxon>
    </lineage>
</organism>
<dbReference type="EMBL" id="JBBXMP010000010">
    <property type="protein sequence ID" value="KAL0069872.1"/>
    <property type="molecule type" value="Genomic_DNA"/>
</dbReference>
<accession>A0ABR3A7B1</accession>
<name>A0ABR3A7B1_9AGAR</name>
<dbReference type="Proteomes" id="UP001437256">
    <property type="component" value="Unassembled WGS sequence"/>
</dbReference>
<gene>
    <name evidence="1" type="ORF">AAF712_003142</name>
</gene>
<proteinExistence type="predicted"/>
<evidence type="ECO:0000313" key="1">
    <source>
        <dbReference type="EMBL" id="KAL0069872.1"/>
    </source>
</evidence>
<reference evidence="1 2" key="1">
    <citation type="submission" date="2024-05" db="EMBL/GenBank/DDBJ databases">
        <title>A draft genome resource for the thread blight pathogen Marasmius tenuissimus strain MS-2.</title>
        <authorList>
            <person name="Yulfo-Soto G.E."/>
            <person name="Baruah I.K."/>
            <person name="Amoako-Attah I."/>
            <person name="Bukari Y."/>
            <person name="Meinhardt L.W."/>
            <person name="Bailey B.A."/>
            <person name="Cohen S.P."/>
        </authorList>
    </citation>
    <scope>NUCLEOTIDE SEQUENCE [LARGE SCALE GENOMIC DNA]</scope>
    <source>
        <strain evidence="1 2">MS-2</strain>
    </source>
</reference>
<keyword evidence="2" id="KW-1185">Reference proteome</keyword>
<comment type="caution">
    <text evidence="1">The sequence shown here is derived from an EMBL/GenBank/DDBJ whole genome shotgun (WGS) entry which is preliminary data.</text>
</comment>
<protein>
    <submittedName>
        <fullName evidence="1">Uncharacterized protein</fullName>
    </submittedName>
</protein>